<comment type="caution">
    <text evidence="1">The sequence shown here is derived from an EMBL/GenBank/DDBJ whole genome shotgun (WGS) entry which is preliminary data.</text>
</comment>
<reference evidence="1" key="1">
    <citation type="journal article" date="2022" name="Int. J. Mol. Sci.">
        <title>Draft Genome of Tanacetum Coccineum: Genomic Comparison of Closely Related Tanacetum-Family Plants.</title>
        <authorList>
            <person name="Yamashiro T."/>
            <person name="Shiraishi A."/>
            <person name="Nakayama K."/>
            <person name="Satake H."/>
        </authorList>
    </citation>
    <scope>NUCLEOTIDE SEQUENCE</scope>
</reference>
<gene>
    <name evidence="1" type="ORF">Tco_0875775</name>
</gene>
<accession>A0ABQ5BVE8</accession>
<name>A0ABQ5BVE8_9ASTR</name>
<proteinExistence type="predicted"/>
<reference evidence="1" key="2">
    <citation type="submission" date="2022-01" db="EMBL/GenBank/DDBJ databases">
        <authorList>
            <person name="Yamashiro T."/>
            <person name="Shiraishi A."/>
            <person name="Satake H."/>
            <person name="Nakayama K."/>
        </authorList>
    </citation>
    <scope>NUCLEOTIDE SEQUENCE</scope>
</reference>
<evidence type="ECO:0000313" key="1">
    <source>
        <dbReference type="EMBL" id="GJT17069.1"/>
    </source>
</evidence>
<sequence length="311" mass="35357">MRELREDTFSKNKNEDAHDHVDRVLNIELSTLGTSLKKPLSKGIVHHPRPLNDLKISTTSSRKAMDRYTKLGNGPVPGMTPTQALTTIQTMADHSQKWHEGTSSRNMSSSSDTDGLAAVINEVKYGEFGRPAPFNESSGTKFRVGPLGYYSRTDNQTPSGEKKANLVETIHKYIEEATKRQAEQDEWLDFFSKTLSRIKSSKNSNLRTPFYTPLYYPPEEIEYFSSNSGFSDDEKSKTTKVKTSKAIPEWKLNLPEQMVNYYVEPYVLPIPFPNRLKQHAEEALVHKIMESLKKIGPFLRKSGKRIIILNT</sequence>
<evidence type="ECO:0000313" key="2">
    <source>
        <dbReference type="Proteomes" id="UP001151760"/>
    </source>
</evidence>
<protein>
    <submittedName>
        <fullName evidence="1">Uncharacterized protein</fullName>
    </submittedName>
</protein>
<dbReference type="Proteomes" id="UP001151760">
    <property type="component" value="Unassembled WGS sequence"/>
</dbReference>
<keyword evidence="2" id="KW-1185">Reference proteome</keyword>
<dbReference type="EMBL" id="BQNB010013526">
    <property type="protein sequence ID" value="GJT17069.1"/>
    <property type="molecule type" value="Genomic_DNA"/>
</dbReference>
<organism evidence="1 2">
    <name type="scientific">Tanacetum coccineum</name>
    <dbReference type="NCBI Taxonomy" id="301880"/>
    <lineage>
        <taxon>Eukaryota</taxon>
        <taxon>Viridiplantae</taxon>
        <taxon>Streptophyta</taxon>
        <taxon>Embryophyta</taxon>
        <taxon>Tracheophyta</taxon>
        <taxon>Spermatophyta</taxon>
        <taxon>Magnoliopsida</taxon>
        <taxon>eudicotyledons</taxon>
        <taxon>Gunneridae</taxon>
        <taxon>Pentapetalae</taxon>
        <taxon>asterids</taxon>
        <taxon>campanulids</taxon>
        <taxon>Asterales</taxon>
        <taxon>Asteraceae</taxon>
        <taxon>Asteroideae</taxon>
        <taxon>Anthemideae</taxon>
        <taxon>Anthemidinae</taxon>
        <taxon>Tanacetum</taxon>
    </lineage>
</organism>